<protein>
    <submittedName>
        <fullName evidence="2">Uncharacterized protein</fullName>
    </submittedName>
</protein>
<reference evidence="2" key="1">
    <citation type="journal article" date="2013" name="Nature">
        <title>Draft genome of the wheat A-genome progenitor Triticum urartu.</title>
        <authorList>
            <person name="Ling H.Q."/>
            <person name="Zhao S."/>
            <person name="Liu D."/>
            <person name="Wang J."/>
            <person name="Sun H."/>
            <person name="Zhang C."/>
            <person name="Fan H."/>
            <person name="Li D."/>
            <person name="Dong L."/>
            <person name="Tao Y."/>
            <person name="Gao C."/>
            <person name="Wu H."/>
            <person name="Li Y."/>
            <person name="Cui Y."/>
            <person name="Guo X."/>
            <person name="Zheng S."/>
            <person name="Wang B."/>
            <person name="Yu K."/>
            <person name="Liang Q."/>
            <person name="Yang W."/>
            <person name="Lou X."/>
            <person name="Chen J."/>
            <person name="Feng M."/>
            <person name="Jian J."/>
            <person name="Zhang X."/>
            <person name="Luo G."/>
            <person name="Jiang Y."/>
            <person name="Liu J."/>
            <person name="Wang Z."/>
            <person name="Sha Y."/>
            <person name="Zhang B."/>
            <person name="Wu H."/>
            <person name="Tang D."/>
            <person name="Shen Q."/>
            <person name="Xue P."/>
            <person name="Zou S."/>
            <person name="Wang X."/>
            <person name="Liu X."/>
            <person name="Wang F."/>
            <person name="Yang Y."/>
            <person name="An X."/>
            <person name="Dong Z."/>
            <person name="Zhang K."/>
            <person name="Zhang X."/>
            <person name="Luo M.C."/>
            <person name="Dvorak J."/>
            <person name="Tong Y."/>
            <person name="Wang J."/>
            <person name="Yang H."/>
            <person name="Li Z."/>
            <person name="Wang D."/>
            <person name="Zhang A."/>
            <person name="Wang J."/>
        </authorList>
    </citation>
    <scope>NUCLEOTIDE SEQUENCE</scope>
</reference>
<feature type="region of interest" description="Disordered" evidence="1">
    <location>
        <begin position="1"/>
        <end position="283"/>
    </location>
</feature>
<proteinExistence type="predicted"/>
<name>M7Y8I6_TRIUA</name>
<organism evidence="2">
    <name type="scientific">Triticum urartu</name>
    <name type="common">Red wild einkorn</name>
    <name type="synonym">Crithodium urartu</name>
    <dbReference type="NCBI Taxonomy" id="4572"/>
    <lineage>
        <taxon>Eukaryota</taxon>
        <taxon>Viridiplantae</taxon>
        <taxon>Streptophyta</taxon>
        <taxon>Embryophyta</taxon>
        <taxon>Tracheophyta</taxon>
        <taxon>Spermatophyta</taxon>
        <taxon>Magnoliopsida</taxon>
        <taxon>Liliopsida</taxon>
        <taxon>Poales</taxon>
        <taxon>Poaceae</taxon>
        <taxon>BOP clade</taxon>
        <taxon>Pooideae</taxon>
        <taxon>Triticodae</taxon>
        <taxon>Triticeae</taxon>
        <taxon>Triticinae</taxon>
        <taxon>Triticum</taxon>
    </lineage>
</organism>
<dbReference type="EMBL" id="KD275745">
    <property type="protein sequence ID" value="EMS46333.1"/>
    <property type="molecule type" value="Genomic_DNA"/>
</dbReference>
<feature type="compositionally biased region" description="Basic residues" evidence="1">
    <location>
        <begin position="31"/>
        <end position="40"/>
    </location>
</feature>
<feature type="compositionally biased region" description="Basic and acidic residues" evidence="1">
    <location>
        <begin position="67"/>
        <end position="81"/>
    </location>
</feature>
<sequence>MGQRRLRSRNPDDGHDGPNWAGWDQRGEICHRRKRGRRSRPTGQRQTARPIKPTRGDVPRLGPTRPDGTRGGKSATDERGGGEAGPLGNGKPQGPSRPPEGTSRGPMATAEKSRSRLHEATSDPAVAAARDEAAAEAAGEGDGRPPSSLSGALPRTTRSGDATANLPDLRRRREIRIQPSTDEDAATDQPRPPGANLRGRGAAEGTNTPQHKARDHRGKGPTTANPHHQKQGPRNEIRAPAAVKTEARTPPTGSQGRGEREHLQAERGMTGHQPAGQGGERDG</sequence>
<evidence type="ECO:0000313" key="2">
    <source>
        <dbReference type="EMBL" id="EMS46333.1"/>
    </source>
</evidence>
<feature type="compositionally biased region" description="Basic and acidic residues" evidence="1">
    <location>
        <begin position="111"/>
        <end position="121"/>
    </location>
</feature>
<gene>
    <name evidence="2" type="ORF">TRIUR3_12430</name>
</gene>
<dbReference type="AlphaFoldDB" id="M7Y8I6"/>
<evidence type="ECO:0000256" key="1">
    <source>
        <dbReference type="SAM" id="MobiDB-lite"/>
    </source>
</evidence>
<accession>M7Y8I6</accession>